<feature type="transmembrane region" description="Helical" evidence="7">
    <location>
        <begin position="95"/>
        <end position="112"/>
    </location>
</feature>
<evidence type="ECO:0000259" key="8">
    <source>
        <dbReference type="Pfam" id="PF20684"/>
    </source>
</evidence>
<keyword evidence="4 7" id="KW-0472">Membrane</keyword>
<evidence type="ECO:0000313" key="10">
    <source>
        <dbReference type="Proteomes" id="UP000241462"/>
    </source>
</evidence>
<evidence type="ECO:0000256" key="1">
    <source>
        <dbReference type="ARBA" id="ARBA00004141"/>
    </source>
</evidence>
<proteinExistence type="inferred from homology"/>
<evidence type="ECO:0000256" key="6">
    <source>
        <dbReference type="SAM" id="MobiDB-lite"/>
    </source>
</evidence>
<dbReference type="PANTHER" id="PTHR33048">
    <property type="entry name" value="PTH11-LIKE INTEGRAL MEMBRANE PROTEIN (AFU_ORTHOLOGUE AFUA_5G11245)"/>
    <property type="match status" value="1"/>
</dbReference>
<evidence type="ECO:0000256" key="2">
    <source>
        <dbReference type="ARBA" id="ARBA00022692"/>
    </source>
</evidence>
<dbReference type="AlphaFoldDB" id="A0A2T2ZWP2"/>
<sequence length="568" mass="63128">MTLYSAAPDPLPWIDVKPTILVCWWATLFSTTIILLRVAGRFIRSEKLFTEDKMAFFCLLPLYVRMGLVHIILLFGTNNVNISKLDVTADNLYRMQVGSALVLASRFCYAATNPPQKSYDTMKLTDAHHSLWMLKNTVLEFFKRLSGLTWSRSYQRSVLAVRCLLLATFCAVVVSDLAECQPFTHYWQVLPDPGGQCRQGYANLLTIGVCNIVTDLLLVILPIPIIVTSQMSLTRKTQLILLFSMSLLPVAVTLYRMIRVIDHHGSQQLRSLCASIELLVATGVANALVLGSFVRDRGVKKRRFKYESVTGESAQGTDSDNRSRRPTVAERAWGSDHDLFRDVGFGVHPELRDIGDLESGVPPRPTPAGPVHSAKQFNMHTWDFSHHREDQDHHDQAGRGPLLPLSKMPSSSGAKKVTFFDVGGLLDDESSAGSSTIRRQSTLSSKGPQTPPAVYPAGANGFKRGSQGFLQDLGGLLGSLGASYRGAPAEDLKDGRGRGKEKHMNSISDESATEMRRLSPSISPRTEAPPHLEREEAHEEPSQDNDNDEVQDEEDEEDEEVHDERCRR</sequence>
<feature type="transmembrane region" description="Helical" evidence="7">
    <location>
        <begin position="278"/>
        <end position="295"/>
    </location>
</feature>
<keyword evidence="2 7" id="KW-0812">Transmembrane</keyword>
<feature type="compositionally biased region" description="Low complexity" evidence="6">
    <location>
        <begin position="401"/>
        <end position="412"/>
    </location>
</feature>
<feature type="transmembrane region" description="Helical" evidence="7">
    <location>
        <begin position="55"/>
        <end position="75"/>
    </location>
</feature>
<gene>
    <name evidence="9" type="ORF">BD289DRAFT_376528</name>
</gene>
<feature type="region of interest" description="Disordered" evidence="6">
    <location>
        <begin position="354"/>
        <end position="373"/>
    </location>
</feature>
<dbReference type="EMBL" id="KZ678601">
    <property type="protein sequence ID" value="PSR78546.1"/>
    <property type="molecule type" value="Genomic_DNA"/>
</dbReference>
<feature type="region of interest" description="Disordered" evidence="6">
    <location>
        <begin position="306"/>
        <end position="330"/>
    </location>
</feature>
<keyword evidence="10" id="KW-1185">Reference proteome</keyword>
<dbReference type="InterPro" id="IPR049326">
    <property type="entry name" value="Rhodopsin_dom_fungi"/>
</dbReference>
<feature type="transmembrane region" description="Helical" evidence="7">
    <location>
        <begin position="159"/>
        <end position="178"/>
    </location>
</feature>
<evidence type="ECO:0000313" key="9">
    <source>
        <dbReference type="EMBL" id="PSR78546.1"/>
    </source>
</evidence>
<feature type="transmembrane region" description="Helical" evidence="7">
    <location>
        <begin position="201"/>
        <end position="227"/>
    </location>
</feature>
<evidence type="ECO:0000256" key="4">
    <source>
        <dbReference type="ARBA" id="ARBA00023136"/>
    </source>
</evidence>
<protein>
    <recommendedName>
        <fullName evidence="8">Rhodopsin domain-containing protein</fullName>
    </recommendedName>
</protein>
<evidence type="ECO:0000256" key="5">
    <source>
        <dbReference type="ARBA" id="ARBA00038359"/>
    </source>
</evidence>
<feature type="transmembrane region" description="Helical" evidence="7">
    <location>
        <begin position="239"/>
        <end position="258"/>
    </location>
</feature>
<dbReference type="STRING" id="2025994.A0A2T2ZWP2"/>
<feature type="compositionally biased region" description="Acidic residues" evidence="6">
    <location>
        <begin position="542"/>
        <end position="561"/>
    </location>
</feature>
<dbReference type="GO" id="GO:0016020">
    <property type="term" value="C:membrane"/>
    <property type="evidence" value="ECO:0007669"/>
    <property type="project" value="UniProtKB-SubCell"/>
</dbReference>
<organism evidence="9 10">
    <name type="scientific">Coniella lustricola</name>
    <dbReference type="NCBI Taxonomy" id="2025994"/>
    <lineage>
        <taxon>Eukaryota</taxon>
        <taxon>Fungi</taxon>
        <taxon>Dikarya</taxon>
        <taxon>Ascomycota</taxon>
        <taxon>Pezizomycotina</taxon>
        <taxon>Sordariomycetes</taxon>
        <taxon>Sordariomycetidae</taxon>
        <taxon>Diaporthales</taxon>
        <taxon>Schizoparmaceae</taxon>
        <taxon>Coniella</taxon>
    </lineage>
</organism>
<evidence type="ECO:0000256" key="3">
    <source>
        <dbReference type="ARBA" id="ARBA00022989"/>
    </source>
</evidence>
<accession>A0A2T2ZWP2</accession>
<feature type="region of interest" description="Disordered" evidence="6">
    <location>
        <begin position="429"/>
        <end position="460"/>
    </location>
</feature>
<name>A0A2T2ZWP2_9PEZI</name>
<dbReference type="InterPro" id="IPR052337">
    <property type="entry name" value="SAT4-like"/>
</dbReference>
<comment type="subcellular location">
    <subcellularLocation>
        <location evidence="1">Membrane</location>
        <topology evidence="1">Multi-pass membrane protein</topology>
    </subcellularLocation>
</comment>
<feature type="compositionally biased region" description="Basic and acidic residues" evidence="6">
    <location>
        <begin position="488"/>
        <end position="504"/>
    </location>
</feature>
<feature type="region of interest" description="Disordered" evidence="6">
    <location>
        <begin position="386"/>
        <end position="413"/>
    </location>
</feature>
<dbReference type="Proteomes" id="UP000241462">
    <property type="component" value="Unassembled WGS sequence"/>
</dbReference>
<feature type="region of interest" description="Disordered" evidence="6">
    <location>
        <begin position="483"/>
        <end position="568"/>
    </location>
</feature>
<dbReference type="Pfam" id="PF20684">
    <property type="entry name" value="Fung_rhodopsin"/>
    <property type="match status" value="1"/>
</dbReference>
<comment type="similarity">
    <text evidence="5">Belongs to the SAT4 family.</text>
</comment>
<evidence type="ECO:0000256" key="7">
    <source>
        <dbReference type="SAM" id="Phobius"/>
    </source>
</evidence>
<feature type="compositionally biased region" description="Basic and acidic residues" evidence="6">
    <location>
        <begin position="386"/>
        <end position="397"/>
    </location>
</feature>
<feature type="compositionally biased region" description="Basic and acidic residues" evidence="6">
    <location>
        <begin position="528"/>
        <end position="541"/>
    </location>
</feature>
<feature type="transmembrane region" description="Helical" evidence="7">
    <location>
        <begin position="19"/>
        <end position="43"/>
    </location>
</feature>
<keyword evidence="3 7" id="KW-1133">Transmembrane helix</keyword>
<dbReference type="OrthoDB" id="5398233at2759"/>
<reference evidence="9 10" key="1">
    <citation type="journal article" date="2018" name="Mycol. Prog.">
        <title>Coniella lustricola, a new species from submerged detritus.</title>
        <authorList>
            <person name="Raudabaugh D.B."/>
            <person name="Iturriaga T."/>
            <person name="Carver A."/>
            <person name="Mondo S."/>
            <person name="Pangilinan J."/>
            <person name="Lipzen A."/>
            <person name="He G."/>
            <person name="Amirebrahimi M."/>
            <person name="Grigoriev I.V."/>
            <person name="Miller A.N."/>
        </authorList>
    </citation>
    <scope>NUCLEOTIDE SEQUENCE [LARGE SCALE GENOMIC DNA]</scope>
    <source>
        <strain evidence="9 10">B22-T-1</strain>
    </source>
</reference>
<dbReference type="PANTHER" id="PTHR33048:SF19">
    <property type="entry name" value="MEMBRANE PROTEIN PTH11-LIKE, PUTATIVE (AFU_ORTHOLOGUE AFUA_1G14080)-RELATED"/>
    <property type="match status" value="1"/>
</dbReference>
<feature type="compositionally biased region" description="Polar residues" evidence="6">
    <location>
        <begin position="431"/>
        <end position="448"/>
    </location>
</feature>
<dbReference type="InParanoid" id="A0A2T2ZWP2"/>
<feature type="domain" description="Rhodopsin" evidence="8">
    <location>
        <begin position="130"/>
        <end position="262"/>
    </location>
</feature>